<keyword evidence="6" id="KW-0679">Respiratory chain</keyword>
<proteinExistence type="inferred from homology"/>
<name>A0A411LWR5_9CUCU</name>
<keyword evidence="7 16" id="KW-0812">Transmembrane</keyword>
<comment type="subcellular location">
    <subcellularLocation>
        <location evidence="1">Mitochondrion membrane</location>
        <topology evidence="1">Multi-pass membrane protein</topology>
    </subcellularLocation>
</comment>
<organism evidence="17">
    <name type="scientific">Sitona obsoletus</name>
    <dbReference type="NCBI Taxonomy" id="1541163"/>
    <lineage>
        <taxon>Eukaryota</taxon>
        <taxon>Metazoa</taxon>
        <taxon>Ecdysozoa</taxon>
        <taxon>Arthropoda</taxon>
        <taxon>Hexapoda</taxon>
        <taxon>Insecta</taxon>
        <taxon>Pterygota</taxon>
        <taxon>Neoptera</taxon>
        <taxon>Endopterygota</taxon>
        <taxon>Coleoptera</taxon>
        <taxon>Polyphaga</taxon>
        <taxon>Cucujiformia</taxon>
        <taxon>Curculionidae</taxon>
        <taxon>Entiminae</taxon>
        <taxon>Sitonini</taxon>
        <taxon>Sitona</taxon>
    </lineage>
</organism>
<dbReference type="PANTHER" id="PTHR11435">
    <property type="entry name" value="NADH UBIQUINONE OXIDOREDUCTASE SUBUNIT ND6"/>
    <property type="match status" value="1"/>
</dbReference>
<dbReference type="PANTHER" id="PTHR11435:SF1">
    <property type="entry name" value="NADH-UBIQUINONE OXIDOREDUCTASE CHAIN 6"/>
    <property type="match status" value="1"/>
</dbReference>
<evidence type="ECO:0000256" key="1">
    <source>
        <dbReference type="ARBA" id="ARBA00004225"/>
    </source>
</evidence>
<evidence type="ECO:0000256" key="11">
    <source>
        <dbReference type="ARBA" id="ARBA00023027"/>
    </source>
</evidence>
<geneLocation type="mitochondrion" evidence="17"/>
<dbReference type="InterPro" id="IPR050269">
    <property type="entry name" value="ComplexI_Subunit6"/>
</dbReference>
<sequence length="167" mass="19589">MLLFLIIMSWTFSMIFVFLNHPLSFGLILLLQTITTAMSCSILNFDSWFSYILFLIMIGGMLVLFIYMTSVASDEKFKFSNKIFCMFSFIWLVLSLTLMFSDNFLSMMDTFYYDLINQSMYNIDLSKNKYMNYPSVLIIMLMILYLLITLIAIVKITKFKAGPLRQN</sequence>
<dbReference type="AlphaFoldDB" id="A0A411LWR5"/>
<dbReference type="EC" id="7.1.1.2" evidence="3"/>
<evidence type="ECO:0000256" key="8">
    <source>
        <dbReference type="ARBA" id="ARBA00022967"/>
    </source>
</evidence>
<evidence type="ECO:0000256" key="15">
    <source>
        <dbReference type="ARBA" id="ARBA00049551"/>
    </source>
</evidence>
<evidence type="ECO:0000256" key="10">
    <source>
        <dbReference type="ARBA" id="ARBA00022989"/>
    </source>
</evidence>
<evidence type="ECO:0000256" key="14">
    <source>
        <dbReference type="ARBA" id="ARBA00031019"/>
    </source>
</evidence>
<evidence type="ECO:0000256" key="3">
    <source>
        <dbReference type="ARBA" id="ARBA00012944"/>
    </source>
</evidence>
<dbReference type="EMBL" id="MH814932">
    <property type="protein sequence ID" value="QBF03817.1"/>
    <property type="molecule type" value="Genomic_DNA"/>
</dbReference>
<keyword evidence="11" id="KW-0520">NAD</keyword>
<feature type="transmembrane region" description="Helical" evidence="16">
    <location>
        <begin position="49"/>
        <end position="71"/>
    </location>
</feature>
<evidence type="ECO:0000256" key="6">
    <source>
        <dbReference type="ARBA" id="ARBA00022660"/>
    </source>
</evidence>
<evidence type="ECO:0000256" key="12">
    <source>
        <dbReference type="ARBA" id="ARBA00023128"/>
    </source>
</evidence>
<evidence type="ECO:0000256" key="16">
    <source>
        <dbReference type="SAM" id="Phobius"/>
    </source>
</evidence>
<evidence type="ECO:0000256" key="9">
    <source>
        <dbReference type="ARBA" id="ARBA00022982"/>
    </source>
</evidence>
<keyword evidence="10 16" id="KW-1133">Transmembrane helix</keyword>
<dbReference type="GeneID" id="39410840"/>
<evidence type="ECO:0000256" key="13">
    <source>
        <dbReference type="ARBA" id="ARBA00023136"/>
    </source>
</evidence>
<keyword evidence="12 17" id="KW-0496">Mitochondrion</keyword>
<keyword evidence="9" id="KW-0249">Electron transport</keyword>
<dbReference type="RefSeq" id="YP_009567881.1">
    <property type="nucleotide sequence ID" value="NC_041237.1"/>
</dbReference>
<keyword evidence="5" id="KW-0813">Transport</keyword>
<comment type="catalytic activity">
    <reaction evidence="15">
        <text>a ubiquinone + NADH + 5 H(+)(in) = a ubiquinol + NAD(+) + 4 H(+)(out)</text>
        <dbReference type="Rhea" id="RHEA:29091"/>
        <dbReference type="Rhea" id="RHEA-COMP:9565"/>
        <dbReference type="Rhea" id="RHEA-COMP:9566"/>
        <dbReference type="ChEBI" id="CHEBI:15378"/>
        <dbReference type="ChEBI" id="CHEBI:16389"/>
        <dbReference type="ChEBI" id="CHEBI:17976"/>
        <dbReference type="ChEBI" id="CHEBI:57540"/>
        <dbReference type="ChEBI" id="CHEBI:57945"/>
        <dbReference type="EC" id="7.1.1.2"/>
    </reaction>
</comment>
<dbReference type="GO" id="GO:0008137">
    <property type="term" value="F:NADH dehydrogenase (ubiquinone) activity"/>
    <property type="evidence" value="ECO:0007669"/>
    <property type="project" value="UniProtKB-EC"/>
</dbReference>
<reference evidence="17" key="1">
    <citation type="journal article" date="2019" name="Mitochondrial DNA Part B Resour">
        <title>The complete mitogenome sequence of the agricultural pest, clover root weevil: the key to its own demise?</title>
        <authorList>
            <person name="Al-Jiab R.A."/>
            <person name="Gillum J."/>
            <person name="Alexander A."/>
            <person name="Tompkins D.M."/>
            <person name="Phillips C.B."/>
            <person name="Dearden P.K."/>
            <person name="Gemmell N.J."/>
        </authorList>
    </citation>
    <scope>NUCLEOTIDE SEQUENCE</scope>
    <source>
        <strain evidence="17">11.3-N3</strain>
        <tissue evidence="17">Whole individual</tissue>
    </source>
</reference>
<gene>
    <name evidence="17" type="primary">ND6</name>
</gene>
<evidence type="ECO:0000256" key="7">
    <source>
        <dbReference type="ARBA" id="ARBA00022692"/>
    </source>
</evidence>
<keyword evidence="8" id="KW-1278">Translocase</keyword>
<dbReference type="GO" id="GO:0031966">
    <property type="term" value="C:mitochondrial membrane"/>
    <property type="evidence" value="ECO:0007669"/>
    <property type="project" value="UniProtKB-SubCell"/>
</dbReference>
<protein>
    <recommendedName>
        <fullName evidence="4">NADH-ubiquinone oxidoreductase chain 6</fullName>
        <ecNumber evidence="3">7.1.1.2</ecNumber>
    </recommendedName>
    <alternativeName>
        <fullName evidence="14">NADH dehydrogenase subunit 6</fullName>
    </alternativeName>
</protein>
<keyword evidence="13 16" id="KW-0472">Membrane</keyword>
<feature type="transmembrane region" description="Helical" evidence="16">
    <location>
        <begin position="136"/>
        <end position="157"/>
    </location>
</feature>
<dbReference type="CTD" id="4541"/>
<evidence type="ECO:0000313" key="17">
    <source>
        <dbReference type="EMBL" id="QBF03817.1"/>
    </source>
</evidence>
<evidence type="ECO:0000256" key="5">
    <source>
        <dbReference type="ARBA" id="ARBA00022448"/>
    </source>
</evidence>
<feature type="transmembrane region" description="Helical" evidence="16">
    <location>
        <begin position="83"/>
        <end position="101"/>
    </location>
</feature>
<accession>A0A411LWR5</accession>
<evidence type="ECO:0000256" key="4">
    <source>
        <dbReference type="ARBA" id="ARBA00021095"/>
    </source>
</evidence>
<comment type="similarity">
    <text evidence="2">Belongs to the complex I subunit 6 family.</text>
</comment>
<evidence type="ECO:0000256" key="2">
    <source>
        <dbReference type="ARBA" id="ARBA00005698"/>
    </source>
</evidence>